<organism evidence="5 6">
    <name type="scientific">Paludisphaera mucosa</name>
    <dbReference type="NCBI Taxonomy" id="3030827"/>
    <lineage>
        <taxon>Bacteria</taxon>
        <taxon>Pseudomonadati</taxon>
        <taxon>Planctomycetota</taxon>
        <taxon>Planctomycetia</taxon>
        <taxon>Isosphaerales</taxon>
        <taxon>Isosphaeraceae</taxon>
        <taxon>Paludisphaera</taxon>
    </lineage>
</organism>
<comment type="caution">
    <text evidence="5">The sequence shown here is derived from an EMBL/GenBank/DDBJ whole genome shotgun (WGS) entry which is preliminary data.</text>
</comment>
<evidence type="ECO:0000313" key="6">
    <source>
        <dbReference type="Proteomes" id="UP001216907"/>
    </source>
</evidence>
<evidence type="ECO:0000256" key="2">
    <source>
        <dbReference type="ARBA" id="ARBA00022704"/>
    </source>
</evidence>
<dbReference type="Gene3D" id="2.60.40.2020">
    <property type="match status" value="2"/>
</dbReference>
<keyword evidence="1 5" id="KW-0646">Protease inhibitor</keyword>
<sequence>MRITVDQSQLTQSRTRLEGTAAKGDLLEVRLELKATGYTWKLKNHDPNRLKPDGEVTTESQDKKPGGREYKVFRFQVLDEGDLDFQLARPFGNPDPKDLRLHIELAIVRITVDQSQLTQSRTRLEGTAAKGDLLEVRLELKATGYTWKLKNHDPNRLKPDGEVTTESQDKKPGGREYKVFRFQVLDEGDLDFQLARPFGNPDPKDLRLHIELAR</sequence>
<dbReference type="GO" id="GO:0030414">
    <property type="term" value="F:peptidase inhibitor activity"/>
    <property type="evidence" value="ECO:0007669"/>
    <property type="project" value="UniProtKB-KW"/>
</dbReference>
<keyword evidence="6" id="KW-1185">Reference proteome</keyword>
<evidence type="ECO:0000259" key="4">
    <source>
        <dbReference type="Pfam" id="PF09394"/>
    </source>
</evidence>
<dbReference type="SUPFAM" id="SSF141066">
    <property type="entry name" value="ICP-like"/>
    <property type="match status" value="2"/>
</dbReference>
<proteinExistence type="predicted"/>
<dbReference type="Pfam" id="PF09394">
    <property type="entry name" value="Inhibitor_I42"/>
    <property type="match status" value="2"/>
</dbReference>
<evidence type="ECO:0000256" key="1">
    <source>
        <dbReference type="ARBA" id="ARBA00022690"/>
    </source>
</evidence>
<dbReference type="InterPro" id="IPR036331">
    <property type="entry name" value="Chagasin-like_sf"/>
</dbReference>
<feature type="domain" description="Proteinase inhibitor I42 chagasin" evidence="4">
    <location>
        <begin position="21"/>
        <end position="100"/>
    </location>
</feature>
<evidence type="ECO:0000256" key="3">
    <source>
        <dbReference type="SAM" id="MobiDB-lite"/>
    </source>
</evidence>
<gene>
    <name evidence="5" type="ORF">PZE19_16530</name>
</gene>
<dbReference type="Proteomes" id="UP001216907">
    <property type="component" value="Unassembled WGS sequence"/>
</dbReference>
<evidence type="ECO:0000313" key="5">
    <source>
        <dbReference type="EMBL" id="MDG3005399.1"/>
    </source>
</evidence>
<reference evidence="5 6" key="1">
    <citation type="submission" date="2023-03" db="EMBL/GenBank/DDBJ databases">
        <title>Paludisphaera mucosa sp. nov. a novel planctomycete from northern fen.</title>
        <authorList>
            <person name="Ivanova A."/>
        </authorList>
    </citation>
    <scope>NUCLEOTIDE SEQUENCE [LARGE SCALE GENOMIC DNA]</scope>
    <source>
        <strain evidence="5 6">Pla2</strain>
    </source>
</reference>
<feature type="region of interest" description="Disordered" evidence="3">
    <location>
        <begin position="150"/>
        <end position="172"/>
    </location>
</feature>
<dbReference type="RefSeq" id="WP_277861738.1">
    <property type="nucleotide sequence ID" value="NZ_JARRAG010000002.1"/>
</dbReference>
<accession>A0ABT6FCV5</accession>
<protein>
    <submittedName>
        <fullName evidence="5">Protease inhibitor I42 family protein</fullName>
    </submittedName>
</protein>
<feature type="domain" description="Proteinase inhibitor I42 chagasin" evidence="4">
    <location>
        <begin position="128"/>
        <end position="207"/>
    </location>
</feature>
<name>A0ABT6FCV5_9BACT</name>
<keyword evidence="2" id="KW-0789">Thiol protease inhibitor</keyword>
<dbReference type="EMBL" id="JARRAG010000002">
    <property type="protein sequence ID" value="MDG3005399.1"/>
    <property type="molecule type" value="Genomic_DNA"/>
</dbReference>
<dbReference type="InterPro" id="IPR018990">
    <property type="entry name" value="Prot_inh_I42_chagasin"/>
</dbReference>
<feature type="region of interest" description="Disordered" evidence="3">
    <location>
        <begin position="43"/>
        <end position="65"/>
    </location>
</feature>